<reference evidence="1 2" key="1">
    <citation type="journal article" date="2011" name="PLoS Pathog.">
        <title>Endophytic Life Strategies Decoded by Genome and Transcriptome Analyses of the Mutualistic Root Symbiont Piriformospora indica.</title>
        <authorList>
            <person name="Zuccaro A."/>
            <person name="Lahrmann U."/>
            <person name="Guldener U."/>
            <person name="Langen G."/>
            <person name="Pfiffi S."/>
            <person name="Biedenkopf D."/>
            <person name="Wong P."/>
            <person name="Samans B."/>
            <person name="Grimm C."/>
            <person name="Basiewicz M."/>
            <person name="Murat C."/>
            <person name="Martin F."/>
            <person name="Kogel K.H."/>
        </authorList>
    </citation>
    <scope>NUCLEOTIDE SEQUENCE [LARGE SCALE GENOMIC DNA]</scope>
    <source>
        <strain evidence="1 2">DSM 11827</strain>
    </source>
</reference>
<dbReference type="Proteomes" id="UP000007148">
    <property type="component" value="Unassembled WGS sequence"/>
</dbReference>
<proteinExistence type="predicted"/>
<dbReference type="InParanoid" id="G4TYT4"/>
<accession>G4TYT4</accession>
<comment type="caution">
    <text evidence="1">The sequence shown here is derived from an EMBL/GenBank/DDBJ whole genome shotgun (WGS) entry which is preliminary data.</text>
</comment>
<gene>
    <name evidence="1" type="ORF">PIIN_10470</name>
</gene>
<sequence>MAFWKTKLPPGGELLACEVRDREMVQIQIVCLFGTDVITARTYGENNAQKLAPFKLISSPTSRNGQFTSGDPSICLTHRLPTELLRLILLTCQQEKIFSTWKLGSIDSRTRNIVMSTLLFWTTLYVIYIQHTRCNFEAIIEKLRLQLQRCGPVLPLTILWVTIATEHHISRLFWLFIENDVPFDRRKTLTVKAQGVFPSPMLAEGRLGEFTSLKALGIPDTHPHLFFHHLEKTRDFADLKEVDIAEETLPHEELTRALPRVMGAVKNLTLKVPSRFSSGLRPNVTALKCGTLLNHCPLPHLKELSVKVCSVHLNPSYIPRLTHLEIYFSLSRQVDTVLKFPALTFLILECGKNDLQPLTWLSTPNITILKLTRLTLSESFSRPDAPPITRLSFLTYPRVADLQIEIPLDTGELRALLPHSPATRDMIIPFNVSALEGLDIVLFDLLADYSPI</sequence>
<organism evidence="1 2">
    <name type="scientific">Serendipita indica (strain DSM 11827)</name>
    <name type="common">Root endophyte fungus</name>
    <name type="synonym">Piriformospora indica</name>
    <dbReference type="NCBI Taxonomy" id="1109443"/>
    <lineage>
        <taxon>Eukaryota</taxon>
        <taxon>Fungi</taxon>
        <taxon>Dikarya</taxon>
        <taxon>Basidiomycota</taxon>
        <taxon>Agaricomycotina</taxon>
        <taxon>Agaricomycetes</taxon>
        <taxon>Sebacinales</taxon>
        <taxon>Serendipitaceae</taxon>
        <taxon>Serendipita</taxon>
    </lineage>
</organism>
<evidence type="ECO:0000313" key="1">
    <source>
        <dbReference type="EMBL" id="CCA76477.1"/>
    </source>
</evidence>
<name>G4TYT4_SERID</name>
<dbReference type="HOGENOM" id="CLU_049643_0_0_1"/>
<keyword evidence="2" id="KW-1185">Reference proteome</keyword>
<dbReference type="EMBL" id="CAFZ01000777">
    <property type="protein sequence ID" value="CCA76477.1"/>
    <property type="molecule type" value="Genomic_DNA"/>
</dbReference>
<protein>
    <recommendedName>
        <fullName evidence="3">F-box domain-containing protein</fullName>
    </recommendedName>
</protein>
<evidence type="ECO:0000313" key="2">
    <source>
        <dbReference type="Proteomes" id="UP000007148"/>
    </source>
</evidence>
<evidence type="ECO:0008006" key="3">
    <source>
        <dbReference type="Google" id="ProtNLM"/>
    </source>
</evidence>
<dbReference type="AlphaFoldDB" id="G4TYT4"/>